<dbReference type="EMBL" id="JAFKCZ010000004">
    <property type="protein sequence ID" value="MBN7796097.1"/>
    <property type="molecule type" value="Genomic_DNA"/>
</dbReference>
<keyword evidence="3 4" id="KW-0408">Iron</keyword>
<dbReference type="Gene3D" id="1.10.760.10">
    <property type="entry name" value="Cytochrome c-like domain"/>
    <property type="match status" value="1"/>
</dbReference>
<evidence type="ECO:0000256" key="1">
    <source>
        <dbReference type="ARBA" id="ARBA00022617"/>
    </source>
</evidence>
<accession>A0A939ILL6</accession>
<keyword evidence="1 4" id="KW-0349">Heme</keyword>
<evidence type="ECO:0000256" key="4">
    <source>
        <dbReference type="PROSITE-ProRule" id="PRU00433"/>
    </source>
</evidence>
<evidence type="ECO:0000313" key="6">
    <source>
        <dbReference type="EMBL" id="MBN7796097.1"/>
    </source>
</evidence>
<dbReference type="Proteomes" id="UP000664303">
    <property type="component" value="Unassembled WGS sequence"/>
</dbReference>
<dbReference type="Pfam" id="PF02433">
    <property type="entry name" value="FixO"/>
    <property type="match status" value="1"/>
</dbReference>
<sequence length="192" mass="20981">MDNAYRLIAGALTTMALATSAMVVLPYTEVHRLKAPEGLQPYSASELRGRQQYINLGCMTCHSQQPRGTESGVDGSRGWGRPSVPEDYVHDAPPLLGTMRTGPDLFNIGSRQPSIDWHLGHLYQPRAYVPGSNMPAFPFLFEHKAQAGEGERLVSLPEGAAPRTGVVVARPEALDLVNYLLALDRTYPAPQQ</sequence>
<dbReference type="InterPro" id="IPR009056">
    <property type="entry name" value="Cyt_c-like_dom"/>
</dbReference>
<dbReference type="InterPro" id="IPR003468">
    <property type="entry name" value="Cyt_c_oxidase_monohaem-su/FixO"/>
</dbReference>
<gene>
    <name evidence="6" type="ORF">JYP50_05835</name>
</gene>
<dbReference type="PROSITE" id="PS51007">
    <property type="entry name" value="CYTC"/>
    <property type="match status" value="1"/>
</dbReference>
<evidence type="ECO:0000313" key="7">
    <source>
        <dbReference type="Proteomes" id="UP000664303"/>
    </source>
</evidence>
<reference evidence="6" key="1">
    <citation type="submission" date="2021-02" db="EMBL/GenBank/DDBJ databases">
        <title>PHA producing bacteria isolated from coastal sediment in Guangdong, Shenzhen.</title>
        <authorList>
            <person name="Zheng W."/>
            <person name="Yu S."/>
            <person name="Huang Y."/>
        </authorList>
    </citation>
    <scope>NUCLEOTIDE SEQUENCE</scope>
    <source>
        <strain evidence="6">TN14-10</strain>
    </source>
</reference>
<dbReference type="GO" id="GO:0020037">
    <property type="term" value="F:heme binding"/>
    <property type="evidence" value="ECO:0007669"/>
    <property type="project" value="InterPro"/>
</dbReference>
<keyword evidence="2 4" id="KW-0479">Metal-binding</keyword>
<protein>
    <submittedName>
        <fullName evidence="6">Cbb3-type cytochrome c oxidase subunit II</fullName>
    </submittedName>
</protein>
<feature type="domain" description="Cytochrome c" evidence="5">
    <location>
        <begin position="44"/>
        <end position="184"/>
    </location>
</feature>
<dbReference type="SUPFAM" id="SSF46626">
    <property type="entry name" value="Cytochrome c"/>
    <property type="match status" value="1"/>
</dbReference>
<organism evidence="6 7">
    <name type="scientific">Parahaliea mediterranea</name>
    <dbReference type="NCBI Taxonomy" id="651086"/>
    <lineage>
        <taxon>Bacteria</taxon>
        <taxon>Pseudomonadati</taxon>
        <taxon>Pseudomonadota</taxon>
        <taxon>Gammaproteobacteria</taxon>
        <taxon>Cellvibrionales</taxon>
        <taxon>Halieaceae</taxon>
        <taxon>Parahaliea</taxon>
    </lineage>
</organism>
<dbReference type="GO" id="GO:0009055">
    <property type="term" value="F:electron transfer activity"/>
    <property type="evidence" value="ECO:0007669"/>
    <property type="project" value="InterPro"/>
</dbReference>
<evidence type="ECO:0000256" key="2">
    <source>
        <dbReference type="ARBA" id="ARBA00022723"/>
    </source>
</evidence>
<dbReference type="InterPro" id="IPR036909">
    <property type="entry name" value="Cyt_c-like_dom_sf"/>
</dbReference>
<evidence type="ECO:0000259" key="5">
    <source>
        <dbReference type="PROSITE" id="PS51007"/>
    </source>
</evidence>
<dbReference type="RefSeq" id="WP_206559544.1">
    <property type="nucleotide sequence ID" value="NZ_JAFKCZ010000004.1"/>
</dbReference>
<comment type="caution">
    <text evidence="6">The sequence shown here is derived from an EMBL/GenBank/DDBJ whole genome shotgun (WGS) entry which is preliminary data.</text>
</comment>
<keyword evidence="7" id="KW-1185">Reference proteome</keyword>
<dbReference type="GO" id="GO:0046872">
    <property type="term" value="F:metal ion binding"/>
    <property type="evidence" value="ECO:0007669"/>
    <property type="project" value="UniProtKB-KW"/>
</dbReference>
<evidence type="ECO:0000256" key="3">
    <source>
        <dbReference type="ARBA" id="ARBA00023004"/>
    </source>
</evidence>
<dbReference type="AlphaFoldDB" id="A0A939ILL6"/>
<proteinExistence type="predicted"/>
<name>A0A939ILL6_9GAMM</name>